<dbReference type="SUPFAM" id="SSF81296">
    <property type="entry name" value="E set domains"/>
    <property type="match status" value="1"/>
</dbReference>
<proteinExistence type="predicted"/>
<dbReference type="InterPro" id="IPR002909">
    <property type="entry name" value="IPT_dom"/>
</dbReference>
<dbReference type="GO" id="GO:0007399">
    <property type="term" value="P:nervous system development"/>
    <property type="evidence" value="ECO:0007669"/>
    <property type="project" value="UniProtKB-ARBA"/>
</dbReference>
<comment type="caution">
    <text evidence="2">The sequence shown here is derived from an EMBL/GenBank/DDBJ whole genome shotgun (WGS) entry which is preliminary data.</text>
</comment>
<reference evidence="2" key="1">
    <citation type="submission" date="2022-07" db="EMBL/GenBank/DDBJ databases">
        <title>Chromosome-level genome of Muraenolepis orangiensis.</title>
        <authorList>
            <person name="Kim J."/>
        </authorList>
    </citation>
    <scope>NUCLEOTIDE SEQUENCE</scope>
    <source>
        <strain evidence="2">KU_S4_2022</strain>
        <tissue evidence="2">Muscle</tissue>
    </source>
</reference>
<name>A0A9Q0DD64_9TELE</name>
<dbReference type="GO" id="GO:0017154">
    <property type="term" value="F:semaphorin receptor activity"/>
    <property type="evidence" value="ECO:0007669"/>
    <property type="project" value="InterPro"/>
</dbReference>
<dbReference type="InterPro" id="IPR014756">
    <property type="entry name" value="Ig_E-set"/>
</dbReference>
<organism evidence="2 3">
    <name type="scientific">Muraenolepis orangiensis</name>
    <name type="common">Patagonian moray cod</name>
    <dbReference type="NCBI Taxonomy" id="630683"/>
    <lineage>
        <taxon>Eukaryota</taxon>
        <taxon>Metazoa</taxon>
        <taxon>Chordata</taxon>
        <taxon>Craniata</taxon>
        <taxon>Vertebrata</taxon>
        <taxon>Euteleostomi</taxon>
        <taxon>Actinopterygii</taxon>
        <taxon>Neopterygii</taxon>
        <taxon>Teleostei</taxon>
        <taxon>Neoteleostei</taxon>
        <taxon>Acanthomorphata</taxon>
        <taxon>Zeiogadaria</taxon>
        <taxon>Gadariae</taxon>
        <taxon>Gadiformes</taxon>
        <taxon>Muraenolepidoidei</taxon>
        <taxon>Muraenolepididae</taxon>
        <taxon>Muraenolepis</taxon>
    </lineage>
</organism>
<dbReference type="InterPro" id="IPR031148">
    <property type="entry name" value="Plexin"/>
</dbReference>
<accession>A0A9Q0DD64</accession>
<evidence type="ECO:0000313" key="3">
    <source>
        <dbReference type="Proteomes" id="UP001148018"/>
    </source>
</evidence>
<evidence type="ECO:0000259" key="1">
    <source>
        <dbReference type="Pfam" id="PF01833"/>
    </source>
</evidence>
<dbReference type="InterPro" id="IPR013783">
    <property type="entry name" value="Ig-like_fold"/>
</dbReference>
<dbReference type="Pfam" id="PF01833">
    <property type="entry name" value="TIG"/>
    <property type="match status" value="1"/>
</dbReference>
<protein>
    <recommendedName>
        <fullName evidence="1">IPT/TIG domain-containing protein</fullName>
    </recommendedName>
</protein>
<dbReference type="PANTHER" id="PTHR22625:SF35">
    <property type="entry name" value="PLEXIN-A1"/>
    <property type="match status" value="1"/>
</dbReference>
<feature type="domain" description="IPT/TIG" evidence="1">
    <location>
        <begin position="133"/>
        <end position="192"/>
    </location>
</feature>
<keyword evidence="3" id="KW-1185">Reference proteome</keyword>
<dbReference type="OrthoDB" id="8917414at2759"/>
<dbReference type="PANTHER" id="PTHR22625">
    <property type="entry name" value="PLEXIN"/>
    <property type="match status" value="1"/>
</dbReference>
<sequence length="201" mass="22156">MSHCQLVHRAPLSILQPTSSNGALNRAMKLQGEPWSSKESHERGHLGGHLFASLPSLLTLYLTGGIVKREETLYLTGGIVKREETLYLTGGIVKREETLYLTGGIVKREETLYLTGGIVKREETLYLTGGILYPETGPRQGGTRLTILGENLGLQFKDIQTGVRLGKVPCTPIPEQYVIAERIVCQLMDATSSRLQEAHVE</sequence>
<dbReference type="GO" id="GO:0005886">
    <property type="term" value="C:plasma membrane"/>
    <property type="evidence" value="ECO:0007669"/>
    <property type="project" value="TreeGrafter"/>
</dbReference>
<dbReference type="Proteomes" id="UP001148018">
    <property type="component" value="Unassembled WGS sequence"/>
</dbReference>
<dbReference type="GO" id="GO:0002116">
    <property type="term" value="C:semaphorin receptor complex"/>
    <property type="evidence" value="ECO:0007669"/>
    <property type="project" value="TreeGrafter"/>
</dbReference>
<dbReference type="Gene3D" id="2.60.40.10">
    <property type="entry name" value="Immunoglobulins"/>
    <property type="match status" value="1"/>
</dbReference>
<feature type="non-terminal residue" evidence="2">
    <location>
        <position position="201"/>
    </location>
</feature>
<gene>
    <name evidence="2" type="ORF">NHX12_013065</name>
</gene>
<dbReference type="AlphaFoldDB" id="A0A9Q0DD64"/>
<dbReference type="EMBL" id="JANIIK010000117">
    <property type="protein sequence ID" value="KAJ3586669.1"/>
    <property type="molecule type" value="Genomic_DNA"/>
</dbReference>
<dbReference type="GO" id="GO:0030334">
    <property type="term" value="P:regulation of cell migration"/>
    <property type="evidence" value="ECO:0007669"/>
    <property type="project" value="TreeGrafter"/>
</dbReference>
<evidence type="ECO:0000313" key="2">
    <source>
        <dbReference type="EMBL" id="KAJ3586669.1"/>
    </source>
</evidence>